<accession>A0A6C0I1Y9</accession>
<organism evidence="2">
    <name type="scientific">viral metagenome</name>
    <dbReference type="NCBI Taxonomy" id="1070528"/>
    <lineage>
        <taxon>unclassified sequences</taxon>
        <taxon>metagenomes</taxon>
        <taxon>organismal metagenomes</taxon>
    </lineage>
</organism>
<reference evidence="2" key="1">
    <citation type="journal article" date="2020" name="Nature">
        <title>Giant virus diversity and host interactions through global metagenomics.</title>
        <authorList>
            <person name="Schulz F."/>
            <person name="Roux S."/>
            <person name="Paez-Espino D."/>
            <person name="Jungbluth S."/>
            <person name="Walsh D.A."/>
            <person name="Denef V.J."/>
            <person name="McMahon K.D."/>
            <person name="Konstantinidis K.T."/>
            <person name="Eloe-Fadrosh E.A."/>
            <person name="Kyrpides N.C."/>
            <person name="Woyke T."/>
        </authorList>
    </citation>
    <scope>NUCLEOTIDE SEQUENCE</scope>
    <source>
        <strain evidence="2">GVMAG-M-3300023184-186</strain>
    </source>
</reference>
<sequence length="3066" mass="350409">MGVKSSHEPPPKPAEGGDIYHVLKNQTSSGIRGGGNDIDVDNLSTLKNYENSIAGKTKENTIRKIARAMKGVGINVDPEDDDLDKIIKDLNKEIPNPKKGKTFAANAKTHVKVCRSVAKVLNNEFGGSLGKNFINMSGSPVEICRSVGEITHSLSQGVNTEFLGVIGSVKNSLHAINLMDQVMANMYDMMQKHIKSADNSFVDREIRPLNDIYMKAKGEKDQKKMVLENLLHVHLEPASEALKYALDEHSKDSALIKKIGLTPGSSSMSDAIASTLTGVGTTTTILNRAHKALKVVGKSMNDYINSHSFQEFEKKLSDIVEQGKMSPTQLEKFIEATEILKQGFNSRKQNVYGGTRQGGRRFKFSGQDEDDFGMPMQSSMRSRAQRVIGTRSVINKDFVVRLDKHYTELLEAILAICKELGKSIPLTSKTELLRDAMRHLQDHNGSSENDSITIEIVITHGIDTVQAKEIKEQYINKLKMISNICDQISSMSVYNSSSSMFSKIKDIVLRIEKIIEYYSSTVIKNNNGLSDIGTYDNTYSKAINNPQNSTISNSSSGNDGNDGNDDGDDNTMVGGSKGGSYDTKLNYEIDTPLIAKTSLTLNEIINTFNYYYYLASIRNNLKIYSKEYDIFGEDYNNMLGNSIAKRLYELERDYTIDIKKFIKDFTEEGNELTKGIQKYKDDVRKWIDNEYNIKIKFYKALQALDLYLKEFTPAITSNIDAVKEIKSMLDETQVIARWYNESTGDSLIHAFEQLPGVGIEITTTSHSSRDVAILKYNDSIENKIYNQNISKDHYYEQINKTLDPHDSETDFHFGDPLFGRNFENYSNINNNINTMKKGIDNTIDHFQALKNIINTFIRIGNKFGNTDLSTKIFMSPSQIYKILFNYLKQSALRLYIPKDSIRITAKDGYKFNKLTKDDYYTSKELYPDNDGKNIYPYNVYFTGNANNLGDIGKNSQCLNNYEIEDKFFHLMIKAMAGKIMTVVGSYDMLEMVPPKHWITNTRMILGGNGVKRGGDGIENPVSPEDNLEIIREALPLYFKLPRLIEFYREILGFDTNNSNNISFLPDLDGIFTQLFLLIFRKSSNPDSGDYSDSELHKMVEEVNNIYNYYVKQNKSEDIITSVIQDIVIDINRKYGLIKKEDYSTWVEMTKQNNTLNNIKINNTNYSILPDENEFEVNTMAPSDIYKSIVNDSVKIVDYDKDNGDKKTNLLTGKEYTPFSAETPSINDMSSIPHLDMLKNFRIKLDSFFESSKIQNIQSYTILVHQADDSIKRAKTNKEKISIVFQLIQSTGNLDLKDDKALLFNETIITGLNVLGAIEKLINDYNTTIDNMDPFNIEKRCMDALNKIILSYCKKETSNSKIEYSSKTYTAFTYDTTSSSALFMDAMDDNCLKYYFNVYSDNFSTEERKYLIDNIYRDEPIFRGSSIFAKIEDINLGLPYEVECGDNVVEDINNLYTKNRKKSNNFKISDTDNYKGTLNRHINDNVNYKQLSDNASNRSAYHLSYNVLSIRNIGIYFLNKSSNSTSTISLFQNVSEPEKYFNPSELIQKDSLDFNPNIENLYTISNYIDGDTVGYTSKAIITNDDTNAKLYLLYLRMMARVSVNYQKIMETLLEKIFSLVVDSNGLIDITFNKIQNENIKLQLNFKKLENTVNGIITDLKYYIEYFRPFMKPEIIKKFESIEYRGSIYFMEDKFNKLFNSTVDMYYENSFSKNNADSISEKTSNIFSNLTRDTLVSFENLSNYEFSSYRNMELYLAENLENKNKEKHTKDNPLSKYITDNTKYNTSYKIDSTSQYNKRFEWYGSTLSNLIFYDFSKKMPYNNIKKYKLKNIPRNFDNNGGGIKYCMYSDKEQLVQNLASNTSTTTIYNPLFYIYNAIALYSQNDSTFSDIGEYIQWSAYREDVDKSNIAAEMRTLCKKVLSKTSAIDENDIYYGIEDLNELSYPKHTSRSTNNYSYNMGICNNYTSEPIFPSNDINYKLNILIAKSPKDRDSNYRHLIQWPSTSITSNAREYSRLPLYDDKCLSANHNSLMFIFNQILSRYLTSFIDPSTGNKIYKNLLNSFVNGIASKITSSPNLGFPDMIRTGTMDNNVTDYVSGHNDADNLNKSKKSMFFQKSLGLRGDVKEESIIFQSLAYILQRISKDIDSRNNINIHLLNTLTDVPLYMKESYKANLPSFIKIFDFIIQKSEFFKNIIQKTNINLSRYNQCDFANFINSCTGLTDVRVNEVRYELHTYQVMYKYYIGRSIYCNLLNGKNNNFVYSPPIDSNESKRTYASINSLLAIIPLTPSSNYDDISSVIPYIGSQDINIDNIVKHRIKKDDDVKISCTRGTRGYGLKLISYPTKTPLLDGLSKGYRNCHFLKITDANANKLNGFLSVEGLHKFTSKNDSSEEFKMKITSILDSIIAHSYTILSCADEVLKELGDTPVYFETFDGSIEHYKARNNNDQFMPLSLSFWFLNNNKPLSSENDEGPSHTLFGGYSLGTSNFKMLYGIRQLFGKNSAITFDQIPGVKTLLNHHNSSSSDNQIEEAKYLQFINRLVTGLRFVVNIHGYKSIVAYDTNSSVKLIGNDDFNINTKNSVYSLNKDPKKEQILQILEDSYQDNSISKICSVFYDNKMNKMSRKNERMQVIIDSGINPINIHALMQDIPLANIYNYAYTFESMTASMYGMTTAHLNKELKGIHPNKRTIYTFLNLLKDPFMHFDLYEFSISPLVGPNLLYNIFSGDNSLGMGRPKFLSDQLFNKCLLQNVAISPYENKQGPQFLDGAILKRGGMDYIENIKDIIKIFDRMPEHNNTTISTFLNTYIQPLAHIADERDITSLLSTYIPSKDLTLMGRRDIMDDIYKIYILNTIIGKGSSSSSSSSSSSGSTIYTSKMEVKSIVNGIRTRIDSSLISRIAEYNKLDNYQYKSRFSDKDAAKVRLMTYPKDTYSYTALQEGPSVIMSYLQDYDSNNLEANALKTYIYGIFSDTKLLNGNNLKKIISHIGYTRFNTNIVRNMFFISNILRIIRLQINREFTQNRNILKSSHFAISPSITEYGTMDPNESYGSRYMDEGAFNDEISNKYDEIDN</sequence>
<evidence type="ECO:0000256" key="1">
    <source>
        <dbReference type="SAM" id="MobiDB-lite"/>
    </source>
</evidence>
<feature type="region of interest" description="Disordered" evidence="1">
    <location>
        <begin position="543"/>
        <end position="575"/>
    </location>
</feature>
<protein>
    <submittedName>
        <fullName evidence="2">Uncharacterized protein</fullName>
    </submittedName>
</protein>
<evidence type="ECO:0000313" key="2">
    <source>
        <dbReference type="EMBL" id="QHT86377.1"/>
    </source>
</evidence>
<proteinExistence type="predicted"/>
<feature type="compositionally biased region" description="Low complexity" evidence="1">
    <location>
        <begin position="552"/>
        <end position="561"/>
    </location>
</feature>
<dbReference type="EMBL" id="MN740067">
    <property type="protein sequence ID" value="QHT86377.1"/>
    <property type="molecule type" value="Genomic_DNA"/>
</dbReference>
<name>A0A6C0I1Y9_9ZZZZ</name>